<evidence type="ECO:0000313" key="1">
    <source>
        <dbReference type="EMBL" id="MFC3086353.1"/>
    </source>
</evidence>
<comment type="caution">
    <text evidence="1">The sequence shown here is derived from an EMBL/GenBank/DDBJ whole genome shotgun (WGS) entry which is preliminary data.</text>
</comment>
<dbReference type="RefSeq" id="WP_197646325.1">
    <property type="nucleotide sequence ID" value="NZ_JAEACP010000018.1"/>
</dbReference>
<dbReference type="EMBL" id="JBHRSM010000017">
    <property type="protein sequence ID" value="MFC3086353.1"/>
    <property type="molecule type" value="Genomic_DNA"/>
</dbReference>
<name>A0ABV7DWE1_9RHOB</name>
<dbReference type="Proteomes" id="UP001595445">
    <property type="component" value="Unassembled WGS sequence"/>
</dbReference>
<accession>A0ABV7DWE1</accession>
<organism evidence="1 2">
    <name type="scientific">Tabrizicola soli</name>
    <dbReference type="NCBI Taxonomy" id="2185115"/>
    <lineage>
        <taxon>Bacteria</taxon>
        <taxon>Pseudomonadati</taxon>
        <taxon>Pseudomonadota</taxon>
        <taxon>Alphaproteobacteria</taxon>
        <taxon>Rhodobacterales</taxon>
        <taxon>Paracoccaceae</taxon>
        <taxon>Tabrizicola</taxon>
    </lineage>
</organism>
<protein>
    <submittedName>
        <fullName evidence="1">Uncharacterized protein</fullName>
    </submittedName>
</protein>
<reference evidence="2" key="1">
    <citation type="journal article" date="2019" name="Int. J. Syst. Evol. Microbiol.">
        <title>The Global Catalogue of Microorganisms (GCM) 10K type strain sequencing project: providing services to taxonomists for standard genome sequencing and annotation.</title>
        <authorList>
            <consortium name="The Broad Institute Genomics Platform"/>
            <consortium name="The Broad Institute Genome Sequencing Center for Infectious Disease"/>
            <person name="Wu L."/>
            <person name="Ma J."/>
        </authorList>
    </citation>
    <scope>NUCLEOTIDE SEQUENCE [LARGE SCALE GENOMIC DNA]</scope>
    <source>
        <strain evidence="2">KCTC 62102</strain>
    </source>
</reference>
<evidence type="ECO:0000313" key="2">
    <source>
        <dbReference type="Proteomes" id="UP001595445"/>
    </source>
</evidence>
<keyword evidence="2" id="KW-1185">Reference proteome</keyword>
<gene>
    <name evidence="1" type="ORF">ACFOD6_09880</name>
</gene>
<sequence length="129" mass="14398">MTEDKTDMDGIILPHKPDEVCPTVTWPAGAQHERLGMSYKGLVVGGHLAGEWLSHDLPTYTARRPAEGQVRYPDGSILFWDGDPVPETWVHVSAEPYGEFWVPECKDATWAMTELIRCYRSAAKAGNNL</sequence>
<proteinExistence type="predicted"/>